<organism evidence="1 2">
    <name type="scientific">Algivirga pacifica</name>
    <dbReference type="NCBI Taxonomy" id="1162670"/>
    <lineage>
        <taxon>Bacteria</taxon>
        <taxon>Pseudomonadati</taxon>
        <taxon>Bacteroidota</taxon>
        <taxon>Cytophagia</taxon>
        <taxon>Cytophagales</taxon>
        <taxon>Flammeovirgaceae</taxon>
        <taxon>Algivirga</taxon>
    </lineage>
</organism>
<accession>A0ABP9D7K8</accession>
<comment type="caution">
    <text evidence="1">The sequence shown here is derived from an EMBL/GenBank/DDBJ whole genome shotgun (WGS) entry which is preliminary data.</text>
</comment>
<sequence>MGRWYIIILLLGGVLKPLQAQEQYHLKLNIEEGEPRVFRDNENFSEKSQLTQKVEDIVQQLHFQGYYLGAVDSIYWEEDTLCAFIYRGPKFDGIDLSFQEEHRERLYTLGVKEGKRSLQSWEESESSIIKQLSEEGYLEPKVTLQYLGVDNNFLKGKLSLEEGTVFYWDSLEVLSQGKIGVRKDFFHRLIQFESGTIYTPKQEQYIVDRLRSQPYLAFTGEAGIYTDQGRVVMQLPLKKRRNNTFEGIIGLDNEGGDFRFNGQLDIVMNNLFGSGKQVDLFWKGIPGNRQQLNFSYSHPAILGTKLDVGLSFLMQKEDSTFLNLRRGLSLSKGTDYGGKWTLAMDWRSSMTFATHEEELANIQSVLLGVGWAKRRLDDLLFPRSGLEYQLLLSVGQRGIDNTLQTEQEGVGQLEWDSDFAFYSPIGRHFVWNISSRAYYLHAPTLYKNELRPLGGINTFRGFEEQAFYTSAYGILGNELRFLMDKYSYLFLFTEMGWIQEQFQGEISRQWPYSIGGGLSLRVKSGKLDLVYAMGVRQGESLEWRNAKLHIRYTSVF</sequence>
<proteinExistence type="predicted"/>
<evidence type="ECO:0000313" key="2">
    <source>
        <dbReference type="Proteomes" id="UP001500298"/>
    </source>
</evidence>
<dbReference type="EMBL" id="BAABJX010000024">
    <property type="protein sequence ID" value="GAA4831659.1"/>
    <property type="molecule type" value="Genomic_DNA"/>
</dbReference>
<dbReference type="Gene3D" id="2.40.160.50">
    <property type="entry name" value="membrane protein fhac: a member of the omp85/tpsb transporter family"/>
    <property type="match status" value="1"/>
</dbReference>
<gene>
    <name evidence="1" type="ORF">GCM10023331_16150</name>
</gene>
<evidence type="ECO:0000313" key="1">
    <source>
        <dbReference type="EMBL" id="GAA4831659.1"/>
    </source>
</evidence>
<dbReference type="Proteomes" id="UP001500298">
    <property type="component" value="Unassembled WGS sequence"/>
</dbReference>
<dbReference type="RefSeq" id="WP_345370792.1">
    <property type="nucleotide sequence ID" value="NZ_BAABJX010000024.1"/>
</dbReference>
<protein>
    <recommendedName>
        <fullName evidence="3">Bacterial surface antigen (D15) domain-containing protein</fullName>
    </recommendedName>
</protein>
<name>A0ABP9D7K8_9BACT</name>
<evidence type="ECO:0008006" key="3">
    <source>
        <dbReference type="Google" id="ProtNLM"/>
    </source>
</evidence>
<keyword evidence="2" id="KW-1185">Reference proteome</keyword>
<reference evidence="2" key="1">
    <citation type="journal article" date="2019" name="Int. J. Syst. Evol. Microbiol.">
        <title>The Global Catalogue of Microorganisms (GCM) 10K type strain sequencing project: providing services to taxonomists for standard genome sequencing and annotation.</title>
        <authorList>
            <consortium name="The Broad Institute Genomics Platform"/>
            <consortium name="The Broad Institute Genome Sequencing Center for Infectious Disease"/>
            <person name="Wu L."/>
            <person name="Ma J."/>
        </authorList>
    </citation>
    <scope>NUCLEOTIDE SEQUENCE [LARGE SCALE GENOMIC DNA]</scope>
    <source>
        <strain evidence="2">JCM 18326</strain>
    </source>
</reference>